<keyword evidence="3" id="KW-0677">Repeat</keyword>
<comment type="subcellular location">
    <subcellularLocation>
        <location evidence="1">Membrane</location>
    </subcellularLocation>
</comment>
<accession>A0A1A9LDJ9</accession>
<dbReference type="STRING" id="1385699.A7A78_12370"/>
<organism evidence="7 8">
    <name type="scientific">Aequorivita soesokkakensis</name>
    <dbReference type="NCBI Taxonomy" id="1385699"/>
    <lineage>
        <taxon>Bacteria</taxon>
        <taxon>Pseudomonadati</taxon>
        <taxon>Bacteroidota</taxon>
        <taxon>Flavobacteriia</taxon>
        <taxon>Flavobacteriales</taxon>
        <taxon>Flavobacteriaceae</taxon>
        <taxon>Aequorivita</taxon>
    </lineage>
</organism>
<dbReference type="GO" id="GO:0030313">
    <property type="term" value="C:cell envelope"/>
    <property type="evidence" value="ECO:0007669"/>
    <property type="project" value="UniProtKB-SubCell"/>
</dbReference>
<evidence type="ECO:0000256" key="4">
    <source>
        <dbReference type="ARBA" id="ARBA00023136"/>
    </source>
</evidence>
<evidence type="ECO:0000256" key="5">
    <source>
        <dbReference type="SAM" id="SignalP"/>
    </source>
</evidence>
<evidence type="ECO:0000256" key="2">
    <source>
        <dbReference type="ARBA" id="ARBA00022729"/>
    </source>
</evidence>
<name>A0A1A9LDJ9_9FLAO</name>
<dbReference type="GO" id="GO:0016020">
    <property type="term" value="C:membrane"/>
    <property type="evidence" value="ECO:0007669"/>
    <property type="project" value="UniProtKB-SubCell"/>
</dbReference>
<dbReference type="InterPro" id="IPR053211">
    <property type="entry name" value="DNA_repair-toleration"/>
</dbReference>
<dbReference type="Proteomes" id="UP000077552">
    <property type="component" value="Unassembled WGS sequence"/>
</dbReference>
<gene>
    <name evidence="7" type="ORF">A7A78_12370</name>
</gene>
<proteinExistence type="predicted"/>
<keyword evidence="2 5" id="KW-0732">Signal</keyword>
<dbReference type="Gene3D" id="3.80.10.10">
    <property type="entry name" value="Ribonuclease Inhibitor"/>
    <property type="match status" value="1"/>
</dbReference>
<protein>
    <recommendedName>
        <fullName evidence="6">Disease resistance R13L4/SHOC-2-like LRR domain-containing protein</fullName>
    </recommendedName>
</protein>
<evidence type="ECO:0000259" key="6">
    <source>
        <dbReference type="Pfam" id="PF23598"/>
    </source>
</evidence>
<feature type="signal peptide" evidence="5">
    <location>
        <begin position="1"/>
        <end position="19"/>
    </location>
</feature>
<evidence type="ECO:0000256" key="3">
    <source>
        <dbReference type="ARBA" id="ARBA00022737"/>
    </source>
</evidence>
<evidence type="ECO:0000256" key="1">
    <source>
        <dbReference type="ARBA" id="ARBA00004370"/>
    </source>
</evidence>
<evidence type="ECO:0000313" key="7">
    <source>
        <dbReference type="EMBL" id="OAD91348.1"/>
    </source>
</evidence>
<dbReference type="PANTHER" id="PTHR48060:SF21">
    <property type="entry name" value="L DOMAIN-LIKE PROTEIN"/>
    <property type="match status" value="1"/>
</dbReference>
<evidence type="ECO:0000313" key="8">
    <source>
        <dbReference type="Proteomes" id="UP000077552"/>
    </source>
</evidence>
<dbReference type="FunFam" id="3.80.10.10:FF:000400">
    <property type="entry name" value="Nuclear pore complex protein NUP107"/>
    <property type="match status" value="1"/>
</dbReference>
<dbReference type="InterPro" id="IPR055414">
    <property type="entry name" value="LRR_R13L4/SHOC2-like"/>
</dbReference>
<dbReference type="Pfam" id="PF23598">
    <property type="entry name" value="LRR_14"/>
    <property type="match status" value="1"/>
</dbReference>
<dbReference type="SUPFAM" id="SSF52058">
    <property type="entry name" value="L domain-like"/>
    <property type="match status" value="1"/>
</dbReference>
<dbReference type="PANTHER" id="PTHR48060">
    <property type="entry name" value="DNA DAMAGE-REPAIR/TOLERATION PROTEIN DRT100"/>
    <property type="match status" value="1"/>
</dbReference>
<dbReference type="InterPro" id="IPR032675">
    <property type="entry name" value="LRR_dom_sf"/>
</dbReference>
<keyword evidence="4" id="KW-0472">Membrane</keyword>
<comment type="caution">
    <text evidence="7">The sequence shown here is derived from an EMBL/GenBank/DDBJ whole genome shotgun (WGS) entry which is preliminary data.</text>
</comment>
<feature type="domain" description="Disease resistance R13L4/SHOC-2-like LRR" evidence="6">
    <location>
        <begin position="81"/>
        <end position="194"/>
    </location>
</feature>
<reference evidence="7 8" key="1">
    <citation type="submission" date="2016-05" db="EMBL/GenBank/DDBJ databases">
        <title>Genome sequencing of Vitellibacter soesokkakensis RSSK-12.</title>
        <authorList>
            <person name="Thevarajoo S."/>
            <person name="Selvaratnam C."/>
            <person name="Goh K.M."/>
            <person name="Chan K.-G."/>
            <person name="Chong C.S."/>
        </authorList>
    </citation>
    <scope>NUCLEOTIDE SEQUENCE [LARGE SCALE GENOMIC DNA]</scope>
    <source>
        <strain evidence="7 8">RSSK-12</strain>
    </source>
</reference>
<dbReference type="RefSeq" id="WP_068761905.1">
    <property type="nucleotide sequence ID" value="NZ_LXIE01000014.1"/>
</dbReference>
<feature type="chain" id="PRO_5008392108" description="Disease resistance R13L4/SHOC-2-like LRR domain-containing protein" evidence="5">
    <location>
        <begin position="20"/>
        <end position="237"/>
    </location>
</feature>
<dbReference type="EMBL" id="LXIE01000014">
    <property type="protein sequence ID" value="OAD91348.1"/>
    <property type="molecule type" value="Genomic_DNA"/>
</dbReference>
<dbReference type="AlphaFoldDB" id="A0A1A9LDJ9"/>
<dbReference type="OrthoDB" id="8924492at2"/>
<sequence length="237" mass="25966">MKKLILTCVCMFIASIVLAQVSKEEKQVLLNLYTATNGLEWNNQWNLEKPVETWYGITVEKNKVVGINLLFNNLNGKLPASLGQLENLRKLELSFNPISGSIPAEFGNLEQLEVLAINGTAVSGSIPASLGNLSNLKQLHLSSNQLSGTIPESLGNLKKIEVFNVFDNDLFGTLPQGLASCQNLKQLMVAENNFNNPNDFSVILLSNSGAKIDLLENSPHIESSQSIIAVERDENED</sequence>
<keyword evidence="8" id="KW-1185">Reference proteome</keyword>